<dbReference type="InterPro" id="IPR050490">
    <property type="entry name" value="Bact_solute-bd_prot1"/>
</dbReference>
<keyword evidence="2" id="KW-0813">Transport</keyword>
<keyword evidence="1" id="KW-0732">Signal</keyword>
<dbReference type="Proteomes" id="UP000198707">
    <property type="component" value="Unassembled WGS sequence"/>
</dbReference>
<dbReference type="PANTHER" id="PTHR43649">
    <property type="entry name" value="ARABINOSE-BINDING PROTEIN-RELATED"/>
    <property type="match status" value="1"/>
</dbReference>
<dbReference type="SUPFAM" id="SSF53850">
    <property type="entry name" value="Periplasmic binding protein-like II"/>
    <property type="match status" value="1"/>
</dbReference>
<sequence length="433" mass="45919">MKRAIPAVVSTAMALTLVLAGCGGEDEPVDPNAPVTITLAGWSLSSTPEFKTLADGFKATRPNVTVELKEYDAANYDTQMIADLAAGTAPDVYVLKNLRNFYTYQSGGQLLDVSEAGSALGSLPALAPYQVDGKTYAVPYRQDSWVLYYNKELFDKAKVAHPDGSWTWDDYVAAAKQLTAGLKGAGSTATGAYQHVWQSTAQGFALAQTPGADLLSGDLAYLKPYYQRSLDLQAAGAQPTFGTANTNKLSYQVQFGKQQSAMLLMGTWYVATLLNQRKSGEADTFEWGIAPAPQYDRSTAGTSATPVTFGDPTGMGINPKISKSKVAAAQAFLAYVAGEEAGKALAGIGITPARASDPITETLFALDGVPGDDLSKFAYGTHEIRPENPVSNHTAGMQNVLNDLHSAVMSDSKGLDEAITEAQARAKNEVLTQ</sequence>
<dbReference type="PROSITE" id="PS51257">
    <property type="entry name" value="PROKAR_LIPOPROTEIN"/>
    <property type="match status" value="1"/>
</dbReference>
<feature type="signal peptide" evidence="1">
    <location>
        <begin position="1"/>
        <end position="20"/>
    </location>
</feature>
<dbReference type="InterPro" id="IPR006059">
    <property type="entry name" value="SBP"/>
</dbReference>
<proteinExistence type="predicted"/>
<reference evidence="3" key="1">
    <citation type="submission" date="2016-10" db="EMBL/GenBank/DDBJ databases">
        <authorList>
            <person name="Varghese N."/>
            <person name="Submissions S."/>
        </authorList>
    </citation>
    <scope>NUCLEOTIDE SEQUENCE [LARGE SCALE GENOMIC DNA]</scope>
    <source>
        <strain evidence="3">CGMCC 4.7038</strain>
    </source>
</reference>
<evidence type="ECO:0000256" key="1">
    <source>
        <dbReference type="SAM" id="SignalP"/>
    </source>
</evidence>
<feature type="chain" id="PRO_5039449270" evidence="1">
    <location>
        <begin position="21"/>
        <end position="433"/>
    </location>
</feature>
<evidence type="ECO:0000313" key="2">
    <source>
        <dbReference type="EMBL" id="SEJ84532.1"/>
    </source>
</evidence>
<dbReference type="OrthoDB" id="2510110at2"/>
<keyword evidence="2" id="KW-0762">Sugar transport</keyword>
<dbReference type="Pfam" id="PF01547">
    <property type="entry name" value="SBP_bac_1"/>
    <property type="match status" value="1"/>
</dbReference>
<dbReference type="RefSeq" id="WP_092381778.1">
    <property type="nucleotide sequence ID" value="NZ_BOPI01000004.1"/>
</dbReference>
<dbReference type="PANTHER" id="PTHR43649:SF12">
    <property type="entry name" value="DIACETYLCHITOBIOSE BINDING PROTEIN DASA"/>
    <property type="match status" value="1"/>
</dbReference>
<evidence type="ECO:0000313" key="3">
    <source>
        <dbReference type="Proteomes" id="UP000198707"/>
    </source>
</evidence>
<accession>A0A1H7CBR1</accession>
<dbReference type="EMBL" id="FNYV01000008">
    <property type="protein sequence ID" value="SEJ84532.1"/>
    <property type="molecule type" value="Genomic_DNA"/>
</dbReference>
<name>A0A1H7CBR1_9ACTN</name>
<organism evidence="2 3">
    <name type="scientific">Micromonospora phaseoli</name>
    <dbReference type="NCBI Taxonomy" id="1144548"/>
    <lineage>
        <taxon>Bacteria</taxon>
        <taxon>Bacillati</taxon>
        <taxon>Actinomycetota</taxon>
        <taxon>Actinomycetes</taxon>
        <taxon>Micromonosporales</taxon>
        <taxon>Micromonosporaceae</taxon>
        <taxon>Micromonospora</taxon>
    </lineage>
</organism>
<keyword evidence="3" id="KW-1185">Reference proteome</keyword>
<dbReference type="Gene3D" id="3.40.190.10">
    <property type="entry name" value="Periplasmic binding protein-like II"/>
    <property type="match status" value="1"/>
</dbReference>
<dbReference type="AlphaFoldDB" id="A0A1H7CBR1"/>
<protein>
    <submittedName>
        <fullName evidence="2">Multiple sugar transport system substrate-binding protein</fullName>
    </submittedName>
</protein>
<dbReference type="STRING" id="1144548.SAMN05443287_108255"/>
<gene>
    <name evidence="2" type="ORF">SAMN05443287_108255</name>
</gene>